<reference evidence="4 5" key="1">
    <citation type="submission" date="2020-07" db="EMBL/GenBank/DDBJ databases">
        <title>Bradyrhizobium diversity isolated from nodules of indigenous legumes of Western Australia.</title>
        <authorList>
            <person name="Klepa M.S."/>
        </authorList>
    </citation>
    <scope>NUCLEOTIDE SEQUENCE [LARGE SCALE GENOMIC DNA]</scope>
    <source>
        <strain evidence="4 5">CNPSo 4010</strain>
    </source>
</reference>
<evidence type="ECO:0000256" key="2">
    <source>
        <dbReference type="SAM" id="SignalP"/>
    </source>
</evidence>
<name>A0ABS0PKY3_9BRAD</name>
<feature type="compositionally biased region" description="Basic and acidic residues" evidence="1">
    <location>
        <begin position="325"/>
        <end position="348"/>
    </location>
</feature>
<feature type="signal peptide" evidence="2">
    <location>
        <begin position="1"/>
        <end position="23"/>
    </location>
</feature>
<dbReference type="Pfam" id="PF11737">
    <property type="entry name" value="DUF3300"/>
    <property type="match status" value="1"/>
</dbReference>
<dbReference type="EMBL" id="JACCHP010000004">
    <property type="protein sequence ID" value="MBH5397765.1"/>
    <property type="molecule type" value="Genomic_DNA"/>
</dbReference>
<dbReference type="RefSeq" id="WP_197959118.1">
    <property type="nucleotide sequence ID" value="NZ_JACCHP010000004.1"/>
</dbReference>
<feature type="compositionally biased region" description="Low complexity" evidence="1">
    <location>
        <begin position="408"/>
        <end position="428"/>
    </location>
</feature>
<dbReference type="InterPro" id="IPR021728">
    <property type="entry name" value="DUF3300"/>
</dbReference>
<dbReference type="PANTHER" id="PTHR40269:SF1">
    <property type="entry name" value="OUTER MEMBRANE PROTEIN"/>
    <property type="match status" value="1"/>
</dbReference>
<feature type="compositionally biased region" description="Gly residues" evidence="1">
    <location>
        <begin position="429"/>
        <end position="444"/>
    </location>
</feature>
<dbReference type="InterPro" id="IPR030392">
    <property type="entry name" value="S74_ICA"/>
</dbReference>
<feature type="domain" description="Peptidase S74" evidence="3">
    <location>
        <begin position="465"/>
        <end position="514"/>
    </location>
</feature>
<proteinExistence type="predicted"/>
<keyword evidence="2" id="KW-0732">Signal</keyword>
<feature type="compositionally biased region" description="Basic and acidic residues" evidence="1">
    <location>
        <begin position="300"/>
        <end position="310"/>
    </location>
</feature>
<comment type="caution">
    <text evidence="4">The sequence shown here is derived from an EMBL/GenBank/DDBJ whole genome shotgun (WGS) entry which is preliminary data.</text>
</comment>
<dbReference type="Pfam" id="PF13884">
    <property type="entry name" value="Peptidase_S74"/>
    <property type="match status" value="1"/>
</dbReference>
<dbReference type="PANTHER" id="PTHR40269">
    <property type="entry name" value="OUTER MEMBRANE PROTEIN-RELATED"/>
    <property type="match status" value="1"/>
</dbReference>
<evidence type="ECO:0000256" key="1">
    <source>
        <dbReference type="SAM" id="MobiDB-lite"/>
    </source>
</evidence>
<accession>A0ABS0PKY3</accession>
<organism evidence="4 5">
    <name type="scientific">Bradyrhizobium agreste</name>
    <dbReference type="NCBI Taxonomy" id="2751811"/>
    <lineage>
        <taxon>Bacteria</taxon>
        <taxon>Pseudomonadati</taxon>
        <taxon>Pseudomonadota</taxon>
        <taxon>Alphaproteobacteria</taxon>
        <taxon>Hyphomicrobiales</taxon>
        <taxon>Nitrobacteraceae</taxon>
        <taxon>Bradyrhizobium</taxon>
    </lineage>
</organism>
<protein>
    <submittedName>
        <fullName evidence="4">DUF3300 domain-containing protein</fullName>
    </submittedName>
</protein>
<feature type="region of interest" description="Disordered" evidence="1">
    <location>
        <begin position="294"/>
        <end position="444"/>
    </location>
</feature>
<evidence type="ECO:0000313" key="4">
    <source>
        <dbReference type="EMBL" id="MBH5397765.1"/>
    </source>
</evidence>
<feature type="compositionally biased region" description="Gly residues" evidence="1">
    <location>
        <begin position="389"/>
        <end position="402"/>
    </location>
</feature>
<feature type="compositionally biased region" description="Basic and acidic residues" evidence="1">
    <location>
        <begin position="356"/>
        <end position="384"/>
    </location>
</feature>
<dbReference type="Proteomes" id="UP000807370">
    <property type="component" value="Unassembled WGS sequence"/>
</dbReference>
<gene>
    <name evidence="4" type="ORF">HZZ13_08145</name>
</gene>
<evidence type="ECO:0000259" key="3">
    <source>
        <dbReference type="Pfam" id="PF13884"/>
    </source>
</evidence>
<evidence type="ECO:0000313" key="5">
    <source>
        <dbReference type="Proteomes" id="UP000807370"/>
    </source>
</evidence>
<sequence length="551" mass="58092">MFRCGNTLMALALVMATSVAAMAQTTTPAAPAPQAQPTSPPAATAELLKPEQLEALVAPIALYPDELLANVLAASTYPLEVVQADRWLKERKNLRGDALKTEVEKQAWDDSIKALASTADVLTMMSDQLDWTKKLGDAFLAQQPDVMDAIQRLRTKAYDNKKLVTTKQQKVSVQSQEGKQVVVIQQADPAAMYVPYYDPATVYGSWPYAEYPPYYWGYPSYIGAGMVAAGIAFGTAWAIGRWGNYWGGGCNWGNRNVYVNHRTTNIGNGWQHNPAHRGGVRYNNANVQQRFGNNNLKAGVSDRMDFRGRDGNQVLRPNQGAGSRAGDRAGDRGDPGDRASNRGDRAGAGDRPSAGTRDRPGGGDRPGAGDRAKGAAKGGGDRAKAANRAGGGAANRGGGNRGGAMNVSSGRSAAAASARGRASMASMPRGGGGPSFAGRGGAGGMAMRGGGGGGFRGGGGGGRRSDIALKHDVVLLGHLSNGLGYYRFSYIGSEKAYVGVMAQEVQQVMPAAVTRGSDGYLRVHYEKLGLTFRTYRDWLAGGAKIPAEVTQ</sequence>
<feature type="chain" id="PRO_5045879081" evidence="2">
    <location>
        <begin position="24"/>
        <end position="551"/>
    </location>
</feature>
<keyword evidence="5" id="KW-1185">Reference proteome</keyword>